<proteinExistence type="predicted"/>
<dbReference type="Proteomes" id="UP000270411">
    <property type="component" value="Chromosome 1"/>
</dbReference>
<evidence type="ECO:0000313" key="1">
    <source>
        <dbReference type="EMBL" id="AZG14940.1"/>
    </source>
</evidence>
<gene>
    <name evidence="1" type="ORF">EHF44_16775</name>
</gene>
<dbReference type="KEGG" id="cpau:EHF44_16775"/>
<dbReference type="OrthoDB" id="3078155at2"/>
<organism evidence="1 2">
    <name type="scientific">Cupriavidus pauculus</name>
    <dbReference type="NCBI Taxonomy" id="82633"/>
    <lineage>
        <taxon>Bacteria</taxon>
        <taxon>Pseudomonadati</taxon>
        <taxon>Pseudomonadota</taxon>
        <taxon>Betaproteobacteria</taxon>
        <taxon>Burkholderiales</taxon>
        <taxon>Burkholderiaceae</taxon>
        <taxon>Cupriavidus</taxon>
    </lineage>
</organism>
<reference evidence="2" key="1">
    <citation type="submission" date="2018-11" db="EMBL/GenBank/DDBJ databases">
        <title>FDA dAtabase for Regulatory Grade micrObial Sequences (FDA-ARGOS): Supporting development and validation of Infectious Disease Dx tests.</title>
        <authorList>
            <person name="Goldberg B."/>
            <person name="Campos J."/>
            <person name="Tallon L."/>
            <person name="Sadzewicz L."/>
            <person name="Zhao X."/>
            <person name="Vavikolanu K."/>
            <person name="Mehta A."/>
            <person name="Aluvathingal J."/>
            <person name="Nadendla S."/>
            <person name="Geyer C."/>
            <person name="Nandy P."/>
            <person name="Yan Y."/>
            <person name="Sichtig H."/>
        </authorList>
    </citation>
    <scope>NUCLEOTIDE SEQUENCE [LARGE SCALE GENOMIC DNA]</scope>
    <source>
        <strain evidence="2">FDAARGOS_614</strain>
    </source>
</reference>
<dbReference type="RefSeq" id="WP_124684692.1">
    <property type="nucleotide sequence ID" value="NZ_CP033969.1"/>
</dbReference>
<evidence type="ECO:0000313" key="2">
    <source>
        <dbReference type="Proteomes" id="UP000270411"/>
    </source>
</evidence>
<dbReference type="AlphaFoldDB" id="A0A3G8H491"/>
<accession>A0A3G8H491</accession>
<name>A0A3G8H491_9BURK</name>
<protein>
    <submittedName>
        <fullName evidence="1">P22 coat-protein 5 family protein</fullName>
    </submittedName>
</protein>
<sequence length="439" mass="45758">MKSTFSKLRVMTLAAVAFVIALYPMAVVAKVTARLFEVMQDAVTRPPQFGVAASNTLTGLIPTLYNALDVVSRELVGFIPAVTGDMTFERAAVGQTVMSPVVGASQATDITPAVTPPNDGDATVGNVPMQITKARRVPIRWNGEEKLGLDNNGASYNIILSNQIQQGMRTLVNEVESDIAALNVFASRAYGTPGTAPFGTANDLTDSAGALRILEENGAQGLDFQLVLGTAAMFNLRGKQSVLFKVNEAGRSDMLRDGITDRLQGLALRQSAQVKRPAVGTGAAATTNAAGYAVGATVITLASAGTGTIVAGDVITFAGDTNKYVVAAGDTDVSNGGAITLQAPGLLQAIPAAATNITVAAAGFRNMFFARSAIVLATRAPALPAQGDSAVDRMIITDPLTGLSFEIAMYAQYRQMQYEISLAWGCAAVKREHIGLLLG</sequence>
<dbReference type="EMBL" id="CP033969">
    <property type="protein sequence ID" value="AZG14940.1"/>
    <property type="molecule type" value="Genomic_DNA"/>
</dbReference>